<accession>A0A3A3EUC7</accession>
<evidence type="ECO:0008006" key="3">
    <source>
        <dbReference type="Google" id="ProtNLM"/>
    </source>
</evidence>
<evidence type="ECO:0000313" key="1">
    <source>
        <dbReference type="EMBL" id="RJF37914.1"/>
    </source>
</evidence>
<dbReference type="EMBL" id="QYSE01000001">
    <property type="protein sequence ID" value="RJF37914.1"/>
    <property type="molecule type" value="Genomic_DNA"/>
</dbReference>
<reference evidence="1 2" key="1">
    <citation type="submission" date="2018-09" db="EMBL/GenBank/DDBJ databases">
        <title>Identification of marine bacteria producing industrial enzymes.</title>
        <authorList>
            <person name="Cheng T.H."/>
            <person name="Saidin J."/>
            <person name="Muhd D.D."/>
            <person name="Isa M.N.M."/>
            <person name="Bakar M.F.A."/>
            <person name="Ismail N."/>
        </authorList>
    </citation>
    <scope>NUCLEOTIDE SEQUENCE [LARGE SCALE GENOMIC DNA]</scope>
    <source>
        <strain evidence="1 2">MNAD 1.6</strain>
    </source>
</reference>
<evidence type="ECO:0000313" key="2">
    <source>
        <dbReference type="Proteomes" id="UP000265938"/>
    </source>
</evidence>
<organism evidence="1 2">
    <name type="scientific">Pseudoalteromonas gelatinilytica</name>
    <dbReference type="NCBI Taxonomy" id="1703256"/>
    <lineage>
        <taxon>Bacteria</taxon>
        <taxon>Pseudomonadati</taxon>
        <taxon>Pseudomonadota</taxon>
        <taxon>Gammaproteobacteria</taxon>
        <taxon>Alteromonadales</taxon>
        <taxon>Pseudoalteromonadaceae</taxon>
        <taxon>Pseudoalteromonas</taxon>
    </lineage>
</organism>
<dbReference type="Proteomes" id="UP000265938">
    <property type="component" value="Unassembled WGS sequence"/>
</dbReference>
<protein>
    <recommendedName>
        <fullName evidence="3">Replication-associated protein G2P N-terminal domain-containing protein</fullName>
    </recommendedName>
</protein>
<gene>
    <name evidence="1" type="ORF">D4741_07575</name>
</gene>
<comment type="caution">
    <text evidence="1">The sequence shown here is derived from an EMBL/GenBank/DDBJ whole genome shotgun (WGS) entry which is preliminary data.</text>
</comment>
<name>A0A3A3EUC7_9GAMM</name>
<proteinExistence type="predicted"/>
<sequence length="331" mass="38936">MSQYIKSCKADYLRITLDIKDIDVQELILLNMQGLACSIAKKSNADLKQILHPQGGYELVLRVPLFSESFNYTTKNEEIANMFIKCSPKASDRKFIAFELKGHPYKTEQWYCVRLFLEHILSVENYEKYWEEIRITDVHIALGYDLHLSELLFDKLRSRKAGLYYNQSEPETVYFQPQNKAMQIAVYDRYTKVRKRGLNFQPKESTRAELKLGRQTMLLKEFINEHTYLDKFHSLKAYNMQKVKSSQIFSKYELLALQAMGLTPFLCAHNAYEKSKIRRNLTPYLIPVTNVIKIKAKWLKEVKRMKVMDPSTSISNANQTKFKSRFNDLYL</sequence>
<dbReference type="AlphaFoldDB" id="A0A3A3EUC7"/>